<dbReference type="GeneTree" id="ENSGT00390000000614"/>
<keyword evidence="4" id="KW-1185">Reference proteome</keyword>
<dbReference type="PANTHER" id="PTHR15577">
    <property type="entry name" value="ZINC FINGER CONTAINING PROTEIN"/>
    <property type="match status" value="1"/>
</dbReference>
<protein>
    <recommendedName>
        <fullName evidence="2">U1-type domain-containing protein</fullName>
    </recommendedName>
</protein>
<feature type="region of interest" description="Disordered" evidence="1">
    <location>
        <begin position="507"/>
        <end position="531"/>
    </location>
</feature>
<feature type="region of interest" description="Disordered" evidence="1">
    <location>
        <begin position="1076"/>
        <end position="1133"/>
    </location>
</feature>
<reference evidence="4" key="2">
    <citation type="journal article" date="2007" name="PLoS Biol.">
        <title>Survey sequencing and comparative analysis of the elephant shark (Callorhinchus milii) genome.</title>
        <authorList>
            <person name="Venkatesh B."/>
            <person name="Kirkness E.F."/>
            <person name="Loh Y.H."/>
            <person name="Halpern A.L."/>
            <person name="Lee A.P."/>
            <person name="Johnson J."/>
            <person name="Dandona N."/>
            <person name="Viswanathan L.D."/>
            <person name="Tay A."/>
            <person name="Venter J.C."/>
            <person name="Strausberg R.L."/>
            <person name="Brenner S."/>
        </authorList>
    </citation>
    <scope>NUCLEOTIDE SEQUENCE [LARGE SCALE GENOMIC DNA]</scope>
</reference>
<dbReference type="Proteomes" id="UP000314986">
    <property type="component" value="Unassembled WGS sequence"/>
</dbReference>
<feature type="region of interest" description="Disordered" evidence="1">
    <location>
        <begin position="145"/>
        <end position="261"/>
    </location>
</feature>
<organism evidence="3 4">
    <name type="scientific">Callorhinchus milii</name>
    <name type="common">Ghost shark</name>
    <dbReference type="NCBI Taxonomy" id="7868"/>
    <lineage>
        <taxon>Eukaryota</taxon>
        <taxon>Metazoa</taxon>
        <taxon>Chordata</taxon>
        <taxon>Craniata</taxon>
        <taxon>Vertebrata</taxon>
        <taxon>Chondrichthyes</taxon>
        <taxon>Holocephali</taxon>
        <taxon>Chimaeriformes</taxon>
        <taxon>Callorhinchidae</taxon>
        <taxon>Callorhinchus</taxon>
    </lineage>
</organism>
<sequence>MRYCRGLAVTSVGAWRKLGAHIHHALWPPTTPPSLFCDRIGREATTQPVQWTRGSAMHMSMRAQLTPSAQTSHSALCGLGELMTISPRRSPDYPPKSAIDRSLRITVGNDRYCSISPDRRHPSVLDRLGSPVDALYDAARDEMADGPIYTNPMQQSTHMQTMYPSRDQAQGSQYTSRPREDYRGMPPPGDSFRRRPDYGSHYSSEREDGRRSSEPDLDKLKKASYSHSRCDDRSRELDRGRDTKRANSHAQDHFSYGKDVSKNNEFRELEIARRRKEQEERIKAEMLPTPRYELSNSYGLPEHYDKGLMGVTQSSDSGYVLHRPDEAPPMPKKSILKKRTETGFEPSATMQESYLPSQNYMRLPQHEPSFPKIEPFSYTQDSREREIHHVAEQGILPCLTNTNFSYERSLVAKYCGKSEIELGPENVDRVSDFFLPHERATQDAGGFSRVLGLLTEAENCSLQERRKRSFPDIEDEEKFLYGEDEDEKTEPVKYKKAEAPEFKPVPANRNVLPIRQSSLPAGASTAASVKPDEEYEKIHDLLKTIGLDIGVSEISKLAARTQERLHGKKPSTRSPDRTSEAQKTSSSNKRRTRSETKSSEPHPRPVGKSFTPEISGPYSRVMETKEESFQHEIIVTPSEPERMTPQASAVSSSLRRPPLLRTPAPGSCIVPPFGQYPIRVINYPPTAPLPNFNQYGRYMSCPATTAWPMFPPPMLAEPYVQEPISPVILAQQPKVARPNLRVIETTDGKREGSVLVQVPTTDTIPTVSSNRTVLMPKSSSRQQLVCFGFSRLKENTRSQKVEMNLYLKGEIRELLRRKRREKDGHKDPLLVENGKLQEDITRQMAVVRQQAEETAKKLSELDKVAQILGALIHIKTQPNISVRSKEDSEEILSQKAEKSPSSKVVTLELFFKLYSLLKQYSNTEGPKEEASKSGDVYEYYDAGNHWCKHCNMICGTLFDFFTHMHNKRHRQTLDPYDRPWATKQPNEDKNDSVKRTEKITLPAKGSEFLMPVTGFYCQLCQQFYGDQICGEDHVKSHGHNDKYKEFLEENPVYEQRRNLDRQAGLAVIMETDRRRQAGLKRKIDEEKEAQKQKKQEESEEKNAKLIKMDREERENVTELEEERSDHASISTRKIECGHKTGIKLMLKKDEPEEKKEDEHTCSASSCFGKFSWKRNEKEEEKSSTLAGMKEENGESSKEKDDGKTQSGKSISKTIEIKLSGKTLIAHTSPWVPFSSVTTITQAKIRPNLPVASMPLRKPSVTSVNKPAPLDTFLSIRSSGTSNKPLPVVKAETKTEVLLAPEVISKAFGGEEVTLEGSVLDINKEIYPSTEEPAPGVSEFEQPMLAVPIRPPPPPVTSGDSSKKAEKPKTCLAAANAKDLYGIFYGSSGKGPTDSKLGLGEQSARLGHSKNIDNANLKPAGQVKSVDGNSAKEQVYCENITLVVSKTVVSEKGNKSLGDQAEDTQTNQQTEPDSDLSTSTSALQDEHQEVNVFQKNSKTGSWKATAAQQQSESSNLILNPTVKPRNEEIETPILERATVPLQCKDDMGISSPVEATDLEEDAFIVDSTTTHLNITSTDEKIEVLVSDSIEKLEQCIELNISKPVEVVDEKNILESNRTAELEQCDELSISKPFEEVRDVKVDAPILDSTAEQSHHCDDDLKTSYLADQVGDKEVDVSVLVSTSEQVRLCNKIPGPVDEFGNVDGRLLDSTVEQQRCDINFSIFDPLEDIGNVKMDVPVLGGAVEQSYETSLSIPSPVEEVSDVQVDTSLLPSTANEQCDDLSIPSLLEDVKDGHLLVSAAEQQCNLGLSIPSAVEEVRDIQVDVPVLSSNAELQCDLGLSIPNPIEEVRDVQVDILDSNIDQLDWCDNELSIPNPVEEVHNEKLDTHKLGTQAGTNLLQTERHVSGHLSTELSSSQQTKAYAISAMGAPIIEEHDTYMSSSVQKQPCGISVVITPDAGQGGSGESKAMSGSSKMNTSKQTKQCGDCETLKPAAQVAELEQLVLLESIKLSALEPRVQKESSEPSSLQPAVAAGTSEVSLLEKCKNTSDLRTSSRRAAQAAKGALQASNKSNEKRESEDNPKAEPEAPTKQLRRRSARNLQSPK</sequence>
<feature type="region of interest" description="Disordered" evidence="1">
    <location>
        <begin position="1454"/>
        <end position="1512"/>
    </location>
</feature>
<feature type="region of interest" description="Disordered" evidence="1">
    <location>
        <begin position="1955"/>
        <end position="1978"/>
    </location>
</feature>
<dbReference type="InterPro" id="IPR003604">
    <property type="entry name" value="Matrin/U1-like-C_Znf_C2H2"/>
</dbReference>
<dbReference type="STRING" id="7868.ENSCMIP00000041860"/>
<evidence type="ECO:0000259" key="2">
    <source>
        <dbReference type="SMART" id="SM00451"/>
    </source>
</evidence>
<feature type="compositionally biased region" description="Basic and acidic residues" evidence="1">
    <location>
        <begin position="593"/>
        <end position="603"/>
    </location>
</feature>
<dbReference type="InParanoid" id="A0A4W3KAN8"/>
<feature type="region of interest" description="Disordered" evidence="1">
    <location>
        <begin position="1177"/>
        <end position="1209"/>
    </location>
</feature>
<dbReference type="PANTHER" id="PTHR15577:SF2">
    <property type="entry name" value="ZINC FINGER PROTEIN 318"/>
    <property type="match status" value="1"/>
</dbReference>
<feature type="compositionally biased region" description="Polar residues" evidence="1">
    <location>
        <begin position="1967"/>
        <end position="1978"/>
    </location>
</feature>
<dbReference type="GO" id="GO:0003676">
    <property type="term" value="F:nucleic acid binding"/>
    <property type="evidence" value="ECO:0007669"/>
    <property type="project" value="InterPro"/>
</dbReference>
<feature type="compositionally biased region" description="Polar residues" evidence="1">
    <location>
        <begin position="1462"/>
        <end position="1482"/>
    </location>
</feature>
<reference evidence="3" key="4">
    <citation type="submission" date="2025-08" db="UniProtKB">
        <authorList>
            <consortium name="Ensembl"/>
        </authorList>
    </citation>
    <scope>IDENTIFICATION</scope>
</reference>
<feature type="compositionally biased region" description="Polar residues" evidence="1">
    <location>
        <begin position="151"/>
        <end position="176"/>
    </location>
</feature>
<reference evidence="3" key="5">
    <citation type="submission" date="2025-09" db="UniProtKB">
        <authorList>
            <consortium name="Ensembl"/>
        </authorList>
    </citation>
    <scope>IDENTIFICATION</scope>
</reference>
<reference evidence="4" key="3">
    <citation type="journal article" date="2014" name="Nature">
        <title>Elephant shark genome provides unique insights into gnathostome evolution.</title>
        <authorList>
            <consortium name="International Elephant Shark Genome Sequencing Consortium"/>
            <person name="Venkatesh B."/>
            <person name="Lee A.P."/>
            <person name="Ravi V."/>
            <person name="Maurya A.K."/>
            <person name="Lian M.M."/>
            <person name="Swann J.B."/>
            <person name="Ohta Y."/>
            <person name="Flajnik M.F."/>
            <person name="Sutoh Y."/>
            <person name="Kasahara M."/>
            <person name="Hoon S."/>
            <person name="Gangu V."/>
            <person name="Roy S.W."/>
            <person name="Irimia M."/>
            <person name="Korzh V."/>
            <person name="Kondrychyn I."/>
            <person name="Lim Z.W."/>
            <person name="Tay B.H."/>
            <person name="Tohari S."/>
            <person name="Kong K.W."/>
            <person name="Ho S."/>
            <person name="Lorente-Galdos B."/>
            <person name="Quilez J."/>
            <person name="Marques-Bonet T."/>
            <person name="Raney B.J."/>
            <person name="Ingham P.W."/>
            <person name="Tay A."/>
            <person name="Hillier L.W."/>
            <person name="Minx P."/>
            <person name="Boehm T."/>
            <person name="Wilson R.K."/>
            <person name="Brenner S."/>
            <person name="Warren W.C."/>
        </authorList>
    </citation>
    <scope>NUCLEOTIDE SEQUENCE [LARGE SCALE GENOMIC DNA]</scope>
</reference>
<proteinExistence type="predicted"/>
<dbReference type="GO" id="GO:0045892">
    <property type="term" value="P:negative regulation of DNA-templated transcription"/>
    <property type="evidence" value="ECO:0007669"/>
    <property type="project" value="TreeGrafter"/>
</dbReference>
<feature type="region of interest" description="Disordered" evidence="1">
    <location>
        <begin position="560"/>
        <end position="616"/>
    </location>
</feature>
<feature type="compositionally biased region" description="Basic and acidic residues" evidence="1">
    <location>
        <begin position="1177"/>
        <end position="1203"/>
    </location>
</feature>
<evidence type="ECO:0000256" key="1">
    <source>
        <dbReference type="SAM" id="MobiDB-lite"/>
    </source>
</evidence>
<dbReference type="Ensembl" id="ENSCMIT00000042458.1">
    <property type="protein sequence ID" value="ENSCMIP00000041860.1"/>
    <property type="gene ID" value="ENSCMIG00000017432.1"/>
</dbReference>
<dbReference type="SMART" id="SM00451">
    <property type="entry name" value="ZnF_U1"/>
    <property type="match status" value="2"/>
</dbReference>
<feature type="compositionally biased region" description="Polar residues" evidence="1">
    <location>
        <begin position="1490"/>
        <end position="1512"/>
    </location>
</feature>
<evidence type="ECO:0000313" key="4">
    <source>
        <dbReference type="Proteomes" id="UP000314986"/>
    </source>
</evidence>
<dbReference type="GO" id="GO:0008270">
    <property type="term" value="F:zinc ion binding"/>
    <property type="evidence" value="ECO:0007669"/>
    <property type="project" value="InterPro"/>
</dbReference>
<feature type="domain" description="U1-type" evidence="2">
    <location>
        <begin position="1012"/>
        <end position="1046"/>
    </location>
</feature>
<feature type="compositionally biased region" description="Basic and acidic residues" evidence="1">
    <location>
        <begin position="1076"/>
        <end position="1116"/>
    </location>
</feature>
<feature type="domain" description="U1-type" evidence="2">
    <location>
        <begin position="942"/>
        <end position="976"/>
    </location>
</feature>
<reference evidence="4" key="1">
    <citation type="journal article" date="2006" name="Science">
        <title>Ancient noncoding elements conserved in the human genome.</title>
        <authorList>
            <person name="Venkatesh B."/>
            <person name="Kirkness E.F."/>
            <person name="Loh Y.H."/>
            <person name="Halpern A.L."/>
            <person name="Lee A.P."/>
            <person name="Johnson J."/>
            <person name="Dandona N."/>
            <person name="Viswanathan L.D."/>
            <person name="Tay A."/>
            <person name="Venter J.C."/>
            <person name="Strausberg R.L."/>
            <person name="Brenner S."/>
        </authorList>
    </citation>
    <scope>NUCLEOTIDE SEQUENCE [LARGE SCALE GENOMIC DNA]</scope>
</reference>
<feature type="compositionally biased region" description="Low complexity" evidence="1">
    <location>
        <begin position="2055"/>
        <end position="2065"/>
    </location>
</feature>
<feature type="compositionally biased region" description="Basic and acidic residues" evidence="1">
    <location>
        <begin position="228"/>
        <end position="261"/>
    </location>
</feature>
<dbReference type="GO" id="GO:0005654">
    <property type="term" value="C:nucleoplasm"/>
    <property type="evidence" value="ECO:0007669"/>
    <property type="project" value="TreeGrafter"/>
</dbReference>
<dbReference type="GO" id="GO:0045893">
    <property type="term" value="P:positive regulation of DNA-templated transcription"/>
    <property type="evidence" value="ECO:0007669"/>
    <property type="project" value="TreeGrafter"/>
</dbReference>
<dbReference type="InterPro" id="IPR055309">
    <property type="entry name" value="Znf318-like"/>
</dbReference>
<feature type="compositionally biased region" description="Basic and acidic residues" evidence="1">
    <location>
        <begin position="2069"/>
        <end position="2085"/>
    </location>
</feature>
<feature type="compositionally biased region" description="Basic and acidic residues" evidence="1">
    <location>
        <begin position="191"/>
        <end position="221"/>
    </location>
</feature>
<accession>A0A4W3KAN8</accession>
<name>A0A4W3KAN8_CALMI</name>
<feature type="region of interest" description="Disordered" evidence="1">
    <location>
        <begin position="2013"/>
        <end position="2102"/>
    </location>
</feature>
<evidence type="ECO:0000313" key="3">
    <source>
        <dbReference type="Ensembl" id="ENSCMIP00000041860.1"/>
    </source>
</evidence>